<proteinExistence type="predicted"/>
<reference evidence="3" key="1">
    <citation type="submission" date="2016-10" db="EMBL/GenBank/DDBJ databases">
        <authorList>
            <person name="Varghese N."/>
            <person name="Submissions S."/>
        </authorList>
    </citation>
    <scope>NUCLEOTIDE SEQUENCE [LARGE SCALE GENOMIC DNA]</scope>
    <source>
        <strain evidence="3">DSM 16858</strain>
    </source>
</reference>
<evidence type="ECO:0000313" key="2">
    <source>
        <dbReference type="EMBL" id="SEU28176.1"/>
    </source>
</evidence>
<gene>
    <name evidence="2" type="ORF">SAMN05443639_113119</name>
</gene>
<keyword evidence="3" id="KW-1185">Reference proteome</keyword>
<keyword evidence="1" id="KW-0812">Transmembrane</keyword>
<organism evidence="2 3">
    <name type="scientific">Stigmatella erecta</name>
    <dbReference type="NCBI Taxonomy" id="83460"/>
    <lineage>
        <taxon>Bacteria</taxon>
        <taxon>Pseudomonadati</taxon>
        <taxon>Myxococcota</taxon>
        <taxon>Myxococcia</taxon>
        <taxon>Myxococcales</taxon>
        <taxon>Cystobacterineae</taxon>
        <taxon>Archangiaceae</taxon>
        <taxon>Stigmatella</taxon>
    </lineage>
</organism>
<keyword evidence="1" id="KW-1133">Transmembrane helix</keyword>
<sequence>MERCWDQRYPWPHNKEQSGWYYETCMTRCRAQFVDCEEEHEQRPGERDRKLSFPRMEQAIDWIREHKEEVMIGTLVIAGGAAFVLAISPLGWLVLVPMGIAAT</sequence>
<dbReference type="EMBL" id="FOIJ01000013">
    <property type="protein sequence ID" value="SEU28176.1"/>
    <property type="molecule type" value="Genomic_DNA"/>
</dbReference>
<evidence type="ECO:0000256" key="1">
    <source>
        <dbReference type="SAM" id="Phobius"/>
    </source>
</evidence>
<protein>
    <submittedName>
        <fullName evidence="2">Uncharacterized protein</fullName>
    </submittedName>
</protein>
<keyword evidence="1" id="KW-0472">Membrane</keyword>
<name>A0A1I0KRP8_9BACT</name>
<feature type="transmembrane region" description="Helical" evidence="1">
    <location>
        <begin position="70"/>
        <end position="95"/>
    </location>
</feature>
<dbReference type="AlphaFoldDB" id="A0A1I0KRP8"/>
<dbReference type="Proteomes" id="UP000199181">
    <property type="component" value="Unassembled WGS sequence"/>
</dbReference>
<evidence type="ECO:0000313" key="3">
    <source>
        <dbReference type="Proteomes" id="UP000199181"/>
    </source>
</evidence>
<accession>A0A1I0KRP8</accession>